<dbReference type="OrthoDB" id="9795078at2"/>
<evidence type="ECO:0000259" key="6">
    <source>
        <dbReference type="PROSITE" id="PS50111"/>
    </source>
</evidence>
<accession>A0A1U9UUS2</accession>
<keyword evidence="5" id="KW-0812">Transmembrane</keyword>
<dbReference type="KEGG" id="cuh:BJN34_21375"/>
<keyword evidence="1" id="KW-0488">Methylation</keyword>
<dbReference type="PANTHER" id="PTHR43531:SF14">
    <property type="entry name" value="METHYL-ACCEPTING CHEMOTAXIS PROTEIN I-RELATED"/>
    <property type="match status" value="1"/>
</dbReference>
<gene>
    <name evidence="7" type="ORF">BJN34_21375</name>
</gene>
<proteinExistence type="inferred from homology"/>
<dbReference type="EMBL" id="CP017758">
    <property type="protein sequence ID" value="AQV96423.1"/>
    <property type="molecule type" value="Genomic_DNA"/>
</dbReference>
<evidence type="ECO:0000256" key="1">
    <source>
        <dbReference type="ARBA" id="ARBA00022481"/>
    </source>
</evidence>
<dbReference type="Gene3D" id="1.10.287.950">
    <property type="entry name" value="Methyl-accepting chemotaxis protein"/>
    <property type="match status" value="1"/>
</dbReference>
<protein>
    <recommendedName>
        <fullName evidence="6">Methyl-accepting transducer domain-containing protein</fullName>
    </recommendedName>
</protein>
<dbReference type="PROSITE" id="PS50111">
    <property type="entry name" value="CHEMOTAXIS_TRANSDUC_2"/>
    <property type="match status" value="1"/>
</dbReference>
<sequence>MLLPTQLPLVRRFRSLSLIARLCFALAFVYVFGAAVGVTGIGSLVFVRHTTDRLYDNDLGGALVAEQAQAAIAETARAQLSLTAATSGEEREAAKQEMLSGMKTLDALLTDSRLASNSIVADARSQHAKARAMALAYIELMLRQPLDAIQFEAAVSVDGHFLVEQLQRLTETVRRLKNQQLTQAKATMASASASQRSAQLIMAGLLVASLLASVAMAYTIARQVRRELGGDPADATCVVDRIASGDLSVPIAVRTGDTSSMLANLAKMQSELKSILCGIKDAAASVSVATKEISSGNQDLSLRTERQAMLLERTAASMQELLEDVHRAQAEAEESSAIAAATLEATAGGSMVTERLAGKMSDLHGHSRSVAEIVEVIEAIAFQTNILALNASVEAARAGSQGRGFAVVAAEVRTLAQRCAAAAKEIGGVISKTVADVNAGAALASDATVSMAGVRQSVERTVAFAAAMQATSRSQLGKIEKLNTAVREMDESTQQNSALVEQVAAAASMLHQQAEGLAADAAAFKLDISGAAA</sequence>
<dbReference type="SUPFAM" id="SSF58104">
    <property type="entry name" value="Methyl-accepting chemotaxis protein (MCP) signaling domain"/>
    <property type="match status" value="1"/>
</dbReference>
<evidence type="ECO:0000313" key="7">
    <source>
        <dbReference type="EMBL" id="AQV96423.1"/>
    </source>
</evidence>
<dbReference type="GO" id="GO:0005886">
    <property type="term" value="C:plasma membrane"/>
    <property type="evidence" value="ECO:0007669"/>
    <property type="project" value="TreeGrafter"/>
</dbReference>
<feature type="domain" description="Methyl-accepting transducer" evidence="6">
    <location>
        <begin position="282"/>
        <end position="511"/>
    </location>
</feature>
<keyword evidence="3" id="KW-0807">Transducer</keyword>
<name>A0A1U9UUS2_CUPNE</name>
<dbReference type="GO" id="GO:0004888">
    <property type="term" value="F:transmembrane signaling receptor activity"/>
    <property type="evidence" value="ECO:0007669"/>
    <property type="project" value="TreeGrafter"/>
</dbReference>
<keyword evidence="4" id="KW-0175">Coiled coil</keyword>
<keyword evidence="5" id="KW-1133">Transmembrane helix</keyword>
<dbReference type="PANTHER" id="PTHR43531">
    <property type="entry name" value="PROTEIN ICFG"/>
    <property type="match status" value="1"/>
</dbReference>
<comment type="similarity">
    <text evidence="2">Belongs to the methyl-accepting chemotaxis (MCP) protein family.</text>
</comment>
<reference evidence="8" key="1">
    <citation type="submission" date="2017-02" db="EMBL/GenBank/DDBJ databases">
        <title>Complete genome sequence of Cupriavidus necator strain NH9, a 3-chlorobenzoate degrader.</title>
        <authorList>
            <person name="Moriuchi R."/>
            <person name="Dohra H."/>
            <person name="Ogawa N."/>
        </authorList>
    </citation>
    <scope>NUCLEOTIDE SEQUENCE [LARGE SCALE GENOMIC DNA]</scope>
    <source>
        <strain evidence="8">NH9</strain>
    </source>
</reference>
<evidence type="ECO:0000313" key="8">
    <source>
        <dbReference type="Proteomes" id="UP000189627"/>
    </source>
</evidence>
<evidence type="ECO:0000256" key="3">
    <source>
        <dbReference type="PROSITE-ProRule" id="PRU00284"/>
    </source>
</evidence>
<feature type="transmembrane region" description="Helical" evidence="5">
    <location>
        <begin position="18"/>
        <end position="47"/>
    </location>
</feature>
<dbReference type="InterPro" id="IPR051310">
    <property type="entry name" value="MCP_chemotaxis"/>
</dbReference>
<dbReference type="GO" id="GO:0006935">
    <property type="term" value="P:chemotaxis"/>
    <property type="evidence" value="ECO:0007669"/>
    <property type="project" value="TreeGrafter"/>
</dbReference>
<dbReference type="GO" id="GO:0007165">
    <property type="term" value="P:signal transduction"/>
    <property type="evidence" value="ECO:0007669"/>
    <property type="project" value="UniProtKB-KW"/>
</dbReference>
<feature type="transmembrane region" description="Helical" evidence="5">
    <location>
        <begin position="200"/>
        <end position="221"/>
    </location>
</feature>
<keyword evidence="5" id="KW-0472">Membrane</keyword>
<dbReference type="RefSeq" id="WP_078198894.1">
    <property type="nucleotide sequence ID" value="NZ_CP017758.1"/>
</dbReference>
<organism evidence="7 8">
    <name type="scientific">Cupriavidus necator</name>
    <name type="common">Alcaligenes eutrophus</name>
    <name type="synonym">Ralstonia eutropha</name>
    <dbReference type="NCBI Taxonomy" id="106590"/>
    <lineage>
        <taxon>Bacteria</taxon>
        <taxon>Pseudomonadati</taxon>
        <taxon>Pseudomonadota</taxon>
        <taxon>Betaproteobacteria</taxon>
        <taxon>Burkholderiales</taxon>
        <taxon>Burkholderiaceae</taxon>
        <taxon>Cupriavidus</taxon>
    </lineage>
</organism>
<dbReference type="Proteomes" id="UP000189627">
    <property type="component" value="Chromosome 2"/>
</dbReference>
<evidence type="ECO:0000256" key="4">
    <source>
        <dbReference type="SAM" id="Coils"/>
    </source>
</evidence>
<evidence type="ECO:0000256" key="5">
    <source>
        <dbReference type="SAM" id="Phobius"/>
    </source>
</evidence>
<dbReference type="AlphaFoldDB" id="A0A1U9UUS2"/>
<dbReference type="InterPro" id="IPR004089">
    <property type="entry name" value="MCPsignal_dom"/>
</dbReference>
<evidence type="ECO:0000256" key="2">
    <source>
        <dbReference type="ARBA" id="ARBA00029447"/>
    </source>
</evidence>
<feature type="coiled-coil region" evidence="4">
    <location>
        <begin position="311"/>
        <end position="338"/>
    </location>
</feature>
<dbReference type="SMART" id="SM00283">
    <property type="entry name" value="MA"/>
    <property type="match status" value="1"/>
</dbReference>
<dbReference type="Pfam" id="PF00015">
    <property type="entry name" value="MCPsignal"/>
    <property type="match status" value="1"/>
</dbReference>